<keyword evidence="4" id="KW-1185">Reference proteome</keyword>
<dbReference type="PANTHER" id="PTHR42733:SF13">
    <property type="entry name" value="DJ-1_PFPI DOMAIN-CONTAINING PROTEIN"/>
    <property type="match status" value="1"/>
</dbReference>
<dbReference type="KEGG" id="proo:MJB10_10715"/>
<dbReference type="PANTHER" id="PTHR42733">
    <property type="entry name" value="DJ-1 PROTEIN"/>
    <property type="match status" value="1"/>
</dbReference>
<proteinExistence type="inferred from homology"/>
<dbReference type="CDD" id="cd03134">
    <property type="entry name" value="GATase1_PfpI_like"/>
    <property type="match status" value="1"/>
</dbReference>
<dbReference type="Proteomes" id="UP001304650">
    <property type="component" value="Chromosome"/>
</dbReference>
<protein>
    <submittedName>
        <fullName evidence="3">Type 1 glutamine amidotransferase domain-containing protein</fullName>
    </submittedName>
</protein>
<dbReference type="EMBL" id="CP130319">
    <property type="protein sequence ID" value="WNR46533.1"/>
    <property type="molecule type" value="Genomic_DNA"/>
</dbReference>
<accession>A0AA96RKM5</accession>
<feature type="domain" description="DJ-1/PfpI" evidence="2">
    <location>
        <begin position="7"/>
        <end position="169"/>
    </location>
</feature>
<dbReference type="SUPFAM" id="SSF52317">
    <property type="entry name" value="Class I glutamine amidotransferase-like"/>
    <property type="match status" value="1"/>
</dbReference>
<sequence length="193" mass="21763">MELTGLKVLAFVDEEFEDLEMWYPVLRLREAGAIVDIVGPKAKTVYHGKYGVPITTDFAFDEVKSSDYIGLYVPGGWAPDKLRRYSDVLRLTQEFHADVKPIAQICHAGWVLISAKIVQGYTMTSTPGIRDDLENAGATWLDEEVVVDRNIISGRRPPDLPAFSKRFVDELVTFSKETGKVTLPSQRWQKLLC</sequence>
<gene>
    <name evidence="3" type="ORF">MJB10_10715</name>
</gene>
<dbReference type="NCBIfam" id="TIGR01382">
    <property type="entry name" value="PfpI"/>
    <property type="match status" value="1"/>
</dbReference>
<dbReference type="PROSITE" id="PS51276">
    <property type="entry name" value="PEPTIDASE_C56_PFPI"/>
    <property type="match status" value="1"/>
</dbReference>
<dbReference type="InterPro" id="IPR029062">
    <property type="entry name" value="Class_I_gatase-like"/>
</dbReference>
<dbReference type="InterPro" id="IPR006286">
    <property type="entry name" value="C56_PfpI-like"/>
</dbReference>
<name>A0AA96RKM5_9BACL</name>
<dbReference type="Gene3D" id="3.40.50.880">
    <property type="match status" value="1"/>
</dbReference>
<evidence type="ECO:0000259" key="2">
    <source>
        <dbReference type="Pfam" id="PF01965"/>
    </source>
</evidence>
<dbReference type="InterPro" id="IPR002818">
    <property type="entry name" value="DJ-1/PfpI"/>
</dbReference>
<organism evidence="3 4">
    <name type="scientific">Paenibacillus roseopurpureus</name>
    <dbReference type="NCBI Taxonomy" id="2918901"/>
    <lineage>
        <taxon>Bacteria</taxon>
        <taxon>Bacillati</taxon>
        <taxon>Bacillota</taxon>
        <taxon>Bacilli</taxon>
        <taxon>Bacillales</taxon>
        <taxon>Paenibacillaceae</taxon>
        <taxon>Paenibacillus</taxon>
    </lineage>
</organism>
<comment type="similarity">
    <text evidence="1">Belongs to the peptidase C56 family.</text>
</comment>
<evidence type="ECO:0000313" key="4">
    <source>
        <dbReference type="Proteomes" id="UP001304650"/>
    </source>
</evidence>
<dbReference type="Pfam" id="PF01965">
    <property type="entry name" value="DJ-1_PfpI"/>
    <property type="match status" value="1"/>
</dbReference>
<keyword evidence="3" id="KW-0315">Glutamine amidotransferase</keyword>
<dbReference type="AlphaFoldDB" id="A0AA96RKM5"/>
<evidence type="ECO:0000313" key="3">
    <source>
        <dbReference type="EMBL" id="WNR46533.1"/>
    </source>
</evidence>
<reference evidence="3" key="1">
    <citation type="submission" date="2022-02" db="EMBL/GenBank/DDBJ databases">
        <title>Paenibacillus sp. MBLB1832 Whole Genome Shotgun Sequencing.</title>
        <authorList>
            <person name="Hwang C.Y."/>
            <person name="Cho E.-S."/>
            <person name="Seo M.-J."/>
        </authorList>
    </citation>
    <scope>NUCLEOTIDE SEQUENCE</scope>
    <source>
        <strain evidence="3">MBLB1832</strain>
    </source>
</reference>
<evidence type="ECO:0000256" key="1">
    <source>
        <dbReference type="ARBA" id="ARBA00008542"/>
    </source>
</evidence>
<dbReference type="RefSeq" id="WP_314804643.1">
    <property type="nucleotide sequence ID" value="NZ_CP130319.1"/>
</dbReference>